<dbReference type="Pfam" id="PF19300">
    <property type="entry name" value="BPD_transp_1_N"/>
    <property type="match status" value="1"/>
</dbReference>
<organism evidence="9 10">
    <name type="scientific">Roseomonas acroporae</name>
    <dbReference type="NCBI Taxonomy" id="2937791"/>
    <lineage>
        <taxon>Bacteria</taxon>
        <taxon>Pseudomonadati</taxon>
        <taxon>Pseudomonadota</taxon>
        <taxon>Alphaproteobacteria</taxon>
        <taxon>Acetobacterales</taxon>
        <taxon>Roseomonadaceae</taxon>
        <taxon>Roseomonas</taxon>
    </lineage>
</organism>
<dbReference type="AlphaFoldDB" id="A0A9X2BS95"/>
<reference evidence="9" key="1">
    <citation type="submission" date="2022-04" db="EMBL/GenBank/DDBJ databases">
        <title>Roseomonas acroporae sp. nov., isolated from coral Acropora digitifera.</title>
        <authorList>
            <person name="Sun H."/>
        </authorList>
    </citation>
    <scope>NUCLEOTIDE SEQUENCE</scope>
    <source>
        <strain evidence="9">NAR14</strain>
    </source>
</reference>
<evidence type="ECO:0000259" key="8">
    <source>
        <dbReference type="PROSITE" id="PS50928"/>
    </source>
</evidence>
<name>A0A9X2BS95_9PROT</name>
<dbReference type="PROSITE" id="PS50928">
    <property type="entry name" value="ABC_TM1"/>
    <property type="match status" value="1"/>
</dbReference>
<keyword evidence="3" id="KW-1003">Cell membrane</keyword>
<keyword evidence="10" id="KW-1185">Reference proteome</keyword>
<evidence type="ECO:0000256" key="6">
    <source>
        <dbReference type="ARBA" id="ARBA00023136"/>
    </source>
</evidence>
<evidence type="ECO:0000313" key="9">
    <source>
        <dbReference type="EMBL" id="MCK8783328.1"/>
    </source>
</evidence>
<keyword evidence="2 7" id="KW-0813">Transport</keyword>
<dbReference type="SUPFAM" id="SSF161098">
    <property type="entry name" value="MetI-like"/>
    <property type="match status" value="1"/>
</dbReference>
<dbReference type="Gene3D" id="1.10.3720.10">
    <property type="entry name" value="MetI-like"/>
    <property type="match status" value="1"/>
</dbReference>
<accession>A0A9X2BS95</accession>
<dbReference type="Proteomes" id="UP001139516">
    <property type="component" value="Unassembled WGS sequence"/>
</dbReference>
<evidence type="ECO:0000256" key="2">
    <source>
        <dbReference type="ARBA" id="ARBA00022448"/>
    </source>
</evidence>
<dbReference type="PANTHER" id="PTHR43163:SF6">
    <property type="entry name" value="DIPEPTIDE TRANSPORT SYSTEM PERMEASE PROTEIN DPPB-RELATED"/>
    <property type="match status" value="1"/>
</dbReference>
<protein>
    <submittedName>
        <fullName evidence="9">ABC transporter permease</fullName>
    </submittedName>
</protein>
<evidence type="ECO:0000256" key="4">
    <source>
        <dbReference type="ARBA" id="ARBA00022692"/>
    </source>
</evidence>
<evidence type="ECO:0000313" key="10">
    <source>
        <dbReference type="Proteomes" id="UP001139516"/>
    </source>
</evidence>
<dbReference type="PANTHER" id="PTHR43163">
    <property type="entry name" value="DIPEPTIDE TRANSPORT SYSTEM PERMEASE PROTEIN DPPB-RELATED"/>
    <property type="match status" value="1"/>
</dbReference>
<keyword evidence="6 7" id="KW-0472">Membrane</keyword>
<dbReference type="EMBL" id="JALPRX010000008">
    <property type="protein sequence ID" value="MCK8783328.1"/>
    <property type="molecule type" value="Genomic_DNA"/>
</dbReference>
<dbReference type="InterPro" id="IPR000515">
    <property type="entry name" value="MetI-like"/>
</dbReference>
<feature type="transmembrane region" description="Helical" evidence="7">
    <location>
        <begin position="135"/>
        <end position="162"/>
    </location>
</feature>
<dbReference type="InterPro" id="IPR035906">
    <property type="entry name" value="MetI-like_sf"/>
</dbReference>
<keyword evidence="5 7" id="KW-1133">Transmembrane helix</keyword>
<feature type="transmembrane region" description="Helical" evidence="7">
    <location>
        <begin position="9"/>
        <end position="30"/>
    </location>
</feature>
<gene>
    <name evidence="9" type="ORF">M0638_02890</name>
</gene>
<dbReference type="Pfam" id="PF00528">
    <property type="entry name" value="BPD_transp_1"/>
    <property type="match status" value="1"/>
</dbReference>
<dbReference type="InterPro" id="IPR045621">
    <property type="entry name" value="BPD_transp_1_N"/>
</dbReference>
<comment type="similarity">
    <text evidence="7">Belongs to the binding-protein-dependent transport system permease family.</text>
</comment>
<dbReference type="RefSeq" id="WP_248665452.1">
    <property type="nucleotide sequence ID" value="NZ_JALPRX010000008.1"/>
</dbReference>
<evidence type="ECO:0000256" key="1">
    <source>
        <dbReference type="ARBA" id="ARBA00004651"/>
    </source>
</evidence>
<keyword evidence="4 7" id="KW-0812">Transmembrane</keyword>
<evidence type="ECO:0000256" key="7">
    <source>
        <dbReference type="RuleBase" id="RU363032"/>
    </source>
</evidence>
<dbReference type="GO" id="GO:0071916">
    <property type="term" value="F:dipeptide transmembrane transporter activity"/>
    <property type="evidence" value="ECO:0007669"/>
    <property type="project" value="TreeGrafter"/>
</dbReference>
<comment type="subcellular location">
    <subcellularLocation>
        <location evidence="1 7">Cell membrane</location>
        <topology evidence="1 7">Multi-pass membrane protein</topology>
    </subcellularLocation>
</comment>
<proteinExistence type="inferred from homology"/>
<feature type="transmembrane region" description="Helical" evidence="7">
    <location>
        <begin position="242"/>
        <end position="264"/>
    </location>
</feature>
<evidence type="ECO:0000256" key="5">
    <source>
        <dbReference type="ARBA" id="ARBA00022989"/>
    </source>
</evidence>
<feature type="transmembrane region" description="Helical" evidence="7">
    <location>
        <begin position="99"/>
        <end position="123"/>
    </location>
</feature>
<dbReference type="GO" id="GO:0005886">
    <property type="term" value="C:plasma membrane"/>
    <property type="evidence" value="ECO:0007669"/>
    <property type="project" value="UniProtKB-SubCell"/>
</dbReference>
<feature type="transmembrane region" description="Helical" evidence="7">
    <location>
        <begin position="284"/>
        <end position="306"/>
    </location>
</feature>
<sequence>MILYILRRILYTVPIALAVGFVCFMLVQIAPGDPINAILPADAPKEVADMLRRAYGLDQPLPVQFWLWLTHVAQGDLGRSLATGRPVTADLANAVGNTLVLAVAAALIGFVAGSVLGGAAAAWRGTAVDRGAIGLAVVGVSIPHYWLGMVLVILFSVLWPILPATGISSDGSGSWAWDMAHIPHLILPAVTLAVIPTGLIARTVRGVAGDILNQDFVTTLRGKGLRPFGIFRHVVKNAAPNVLAVMGLQLGYLMGGSILVETVFNWPGTGLLLNTAIFQRDIPVLQGTILVLALFFVAINLAVDILQTAIDPRVRRG</sequence>
<evidence type="ECO:0000256" key="3">
    <source>
        <dbReference type="ARBA" id="ARBA00022475"/>
    </source>
</evidence>
<comment type="caution">
    <text evidence="9">The sequence shown here is derived from an EMBL/GenBank/DDBJ whole genome shotgun (WGS) entry which is preliminary data.</text>
</comment>
<feature type="domain" description="ABC transmembrane type-1" evidence="8">
    <location>
        <begin position="95"/>
        <end position="307"/>
    </location>
</feature>
<feature type="transmembrane region" description="Helical" evidence="7">
    <location>
        <begin position="182"/>
        <end position="201"/>
    </location>
</feature>